<dbReference type="PROSITE" id="PS51194">
    <property type="entry name" value="HELICASE_CTER"/>
    <property type="match status" value="1"/>
</dbReference>
<feature type="coiled-coil region" evidence="9">
    <location>
        <begin position="1730"/>
        <end position="1762"/>
    </location>
</feature>
<evidence type="ECO:0000256" key="8">
    <source>
        <dbReference type="ARBA" id="ARBA00023242"/>
    </source>
</evidence>
<dbReference type="Gene3D" id="3.40.50.300">
    <property type="entry name" value="P-loop containing nucleotide triphosphate hydrolases"/>
    <property type="match status" value="1"/>
</dbReference>
<feature type="domain" description="Helicase C-terminal" evidence="12">
    <location>
        <begin position="1525"/>
        <end position="1683"/>
    </location>
</feature>
<protein>
    <submittedName>
        <fullName evidence="13">Similar to Helicase ARIP4 acc. no. A4IHD2</fullName>
    </submittedName>
</protein>
<keyword evidence="3" id="KW-0547">Nucleotide-binding</keyword>
<feature type="region of interest" description="Disordered" evidence="10">
    <location>
        <begin position="495"/>
        <end position="514"/>
    </location>
</feature>
<keyword evidence="4" id="KW-0378">Hydrolase</keyword>
<evidence type="ECO:0000256" key="10">
    <source>
        <dbReference type="SAM" id="MobiDB-lite"/>
    </source>
</evidence>
<feature type="compositionally biased region" description="Polar residues" evidence="10">
    <location>
        <begin position="2069"/>
        <end position="2092"/>
    </location>
</feature>
<dbReference type="SMART" id="SM00487">
    <property type="entry name" value="DEXDc"/>
    <property type="match status" value="1"/>
</dbReference>
<dbReference type="GO" id="GO:0003677">
    <property type="term" value="F:DNA binding"/>
    <property type="evidence" value="ECO:0007669"/>
    <property type="project" value="UniProtKB-KW"/>
</dbReference>
<feature type="compositionally biased region" description="Pro residues" evidence="10">
    <location>
        <begin position="1804"/>
        <end position="1827"/>
    </location>
</feature>
<dbReference type="Proteomes" id="UP000018144">
    <property type="component" value="Unassembled WGS sequence"/>
</dbReference>
<feature type="compositionally biased region" description="Low complexity" evidence="10">
    <location>
        <begin position="502"/>
        <end position="512"/>
    </location>
</feature>
<dbReference type="PANTHER" id="PTHR45797">
    <property type="entry name" value="RAD54-LIKE"/>
    <property type="match status" value="1"/>
</dbReference>
<comment type="similarity">
    <text evidence="2">Belongs to the SNF2/RAD54 helicase family.</text>
</comment>
<evidence type="ECO:0000259" key="12">
    <source>
        <dbReference type="PROSITE" id="PS51194"/>
    </source>
</evidence>
<dbReference type="OMA" id="ASEMHID"/>
<dbReference type="InterPro" id="IPR044574">
    <property type="entry name" value="ARIP4-like"/>
</dbReference>
<evidence type="ECO:0000256" key="5">
    <source>
        <dbReference type="ARBA" id="ARBA00022806"/>
    </source>
</evidence>
<feature type="region of interest" description="Disordered" evidence="10">
    <location>
        <begin position="780"/>
        <end position="816"/>
    </location>
</feature>
<feature type="compositionally biased region" description="Acidic residues" evidence="10">
    <location>
        <begin position="855"/>
        <end position="868"/>
    </location>
</feature>
<dbReference type="Pfam" id="PF00271">
    <property type="entry name" value="Helicase_C"/>
    <property type="match status" value="1"/>
</dbReference>
<evidence type="ECO:0000256" key="6">
    <source>
        <dbReference type="ARBA" id="ARBA00022840"/>
    </source>
</evidence>
<evidence type="ECO:0000259" key="11">
    <source>
        <dbReference type="PROSITE" id="PS51192"/>
    </source>
</evidence>
<comment type="subcellular location">
    <subcellularLocation>
        <location evidence="1">Nucleus</location>
    </subcellularLocation>
</comment>
<dbReference type="InterPro" id="IPR027417">
    <property type="entry name" value="P-loop_NTPase"/>
</dbReference>
<evidence type="ECO:0000313" key="14">
    <source>
        <dbReference type="Proteomes" id="UP000018144"/>
    </source>
</evidence>
<feature type="region of interest" description="Disordered" evidence="10">
    <location>
        <begin position="846"/>
        <end position="868"/>
    </location>
</feature>
<feature type="compositionally biased region" description="Gly residues" evidence="10">
    <location>
        <begin position="1990"/>
        <end position="2000"/>
    </location>
</feature>
<dbReference type="InterPro" id="IPR014001">
    <property type="entry name" value="Helicase_ATP-bd"/>
</dbReference>
<sequence>MTSQIRDLDPFDYSIERIVEEFHEFPDDFKSLLRSNLIDGGVLLTGDWPEMEEYLGISNVYGLRNKFRRIVRALQHRSPKSTHFLEKEPPIKLFGSPSRRDSIIQPNTSNFKADEETNTVQSPVVEAPPINQASVPEATPIPNEQQLPETITIPHQTENVIDAAPDSIQRIPTPFQRAVSERIYPQVIPSPGRTPNTSFQDDTGVEAAPPVDSADDDADVPMELATQDPPEAIAPATTVPVIDENGRKRLIPTFVRPSSPTRVYSKSEDSDDEETASDQSSDSEPLMNRIHGAWQSAQNEPAPQLQSPTSPPIGMAPVIDENGRKRLVPALVPPNRAKSTAIESAQTSEEEPILNKTRHQRQQGQSKYYLPLKSRKIDSIFYSVEPGEDIPDEEVKPFYFVAAHHPYRHPGERQFVARHLIRFFRNNSNIIAQDLQSIGATDRFIMTQTADHLRIAVKPYGDAETYLLKHELQSFTVFDFKNGQARVHRENTKTLPLPWKNSSSATSASSKSDVQMVTHFDQPSRIEHDDNDLAGFEHLLKWQNIDNADKILPLFGESDSEEEFDHGTWREYEKEFGSEKKVPKPRAGRCYVRREEIEQALQEAIEDVISRWFEKKLPKQEEIAYAEWTLAKKQRRFASIIESCTKAIEHAKHRLERQKDKFFEVTDYTTLTAAKKACKKVAKGNMKMTIESIQYDEWMIGLMKRKEAPPKPIRKPKAERKARSVPRDPGKDEPMDEDSETEDIGSSSDFISEGEAEDDMAGFISDNDVMDELMPEMAEKAMEDPDSESDSDSNNSLHRHVKSEFTPNNITGKNTPSKHEVIDLTLESSPPAKKKRDFRVIDLEEDTADRMNVDGPEEPEDLDPDEDTPLARLKNKKLRMESSKFVCLRSAIQRTPHITISRIRQRLQDYLEYQLQGTWDTMMKSLLTWPTDKRPELGHTPSEQALHSALCILYVAWAFRRSEKEIHIPLHEDDAKAQSFDRFKTFKLDFAEIMLEGLNAPENSGGKQSKRKRLRDKNLQVDDEEEEPEEESQTSHRKRKRKAVSEDQMAKSQREKQKLMMATIQRRIEEEKEEKGSAADEDYDKYILNKGHLAKYMDIIIEPRNVREEIKPHQIEGIRFLWTQLVQIGQNTGALLAHTMGLGKTLQVITFLYSLAVAGASQDKAVSGQIPSHLRKSKTLIMCPPTLIDNWVDEFHKWLPINADMKELDPQYIGRIHRADGEQTAPQRARAIHDWDENGGILIMSYHVFRQTVASDLGKILLEGPNIIVADEAHTIKNKGSQISKATSLFNSRSRIAMTGSPLSNNLEEYWTLIEWIDPGYLGPLNEFRAKYVGPIQDGLYLDSSHKEQRLSSIMLNVLKHDISYKINRADIEVIKDEMPQKTEFLITVPLTALQKEFYLQYINHPAVQNKTLTIFEVVNQLKLICNHPESFSLGLERRLEMEESQRKKVKRIMEAPEAELDDLDEEDIQAIGPALADNTAQIASIMAEIPLPLPELNYKWAREKMNKAGGNKVEQSYKMLATMDIIRYSLALNENILVFSHSIRTLDVLEGYFKAMEINYSRFDGSTQMNRRQQGTKDFNKAKGTVCLISTRAGGLGLNLYGASRVIILDFEYAPQWEQQAIGRAYRLGQKKHVFVYRLRVGGTFDDKVWNTAQFKTQLQKRVVDSRAPMRSSVKQWTEATAEPTEPPKTDLSEFQRIDPVLDQVIADSVKFDNYIRSIDHTDTFPPDNNDVLNEAEKLEVEVQLKQIKALRQEMEKQEMARKVGIPTASTVPFSTRLANAMATLPRTPIPVPHHSAMASPAVPGPSQPSAPSVPHPQPPKVPTPTPTSAASTPREPAPMAPMAAPGRVPVRFTVPSVLGSPAAANNSSIPTAASSVSRAPSSASVRPAATPIVSTPSTLLKMPTPPSTPAVSTPSTLPKKPTPPAARNPPSTSSSASNLASRSFHPIPINPIESTPSPTIKSPVHPPLSQDRPSIEPPRSAVVHTVGSGAGSGVGSGEGARTPVSNATSATPGTLSRTSSFPRPPSTQSHSRSGSVSKDGQKTSGQNKPTPGTISRTPSLHRPASAQGHSRSGSVSKNGKKTSGQNTPTPCATDAGKGPGLPGVFKRR</sequence>
<feature type="region of interest" description="Disordered" evidence="10">
    <location>
        <begin position="1865"/>
        <end position="2110"/>
    </location>
</feature>
<feature type="region of interest" description="Disordered" evidence="10">
    <location>
        <begin position="186"/>
        <end position="230"/>
    </location>
</feature>
<feature type="compositionally biased region" description="Polar residues" evidence="10">
    <location>
        <begin position="338"/>
        <end position="347"/>
    </location>
</feature>
<dbReference type="GO" id="GO:0004386">
    <property type="term" value="F:helicase activity"/>
    <property type="evidence" value="ECO:0007669"/>
    <property type="project" value="UniProtKB-KW"/>
</dbReference>
<dbReference type="InterPro" id="IPR038718">
    <property type="entry name" value="SNF2-like_sf"/>
</dbReference>
<keyword evidence="5 13" id="KW-0347">Helicase</keyword>
<dbReference type="Gene3D" id="3.40.50.10810">
    <property type="entry name" value="Tandem AAA-ATPase domain"/>
    <property type="match status" value="1"/>
</dbReference>
<dbReference type="GO" id="GO:0016887">
    <property type="term" value="F:ATP hydrolysis activity"/>
    <property type="evidence" value="ECO:0007669"/>
    <property type="project" value="InterPro"/>
</dbReference>
<feature type="compositionally biased region" description="Basic and acidic residues" evidence="10">
    <location>
        <begin position="1043"/>
        <end position="1058"/>
    </location>
</feature>
<feature type="compositionally biased region" description="Low complexity" evidence="10">
    <location>
        <begin position="1911"/>
        <end position="1921"/>
    </location>
</feature>
<keyword evidence="7" id="KW-0238">DNA-binding</keyword>
<dbReference type="GO" id="GO:0005634">
    <property type="term" value="C:nucleus"/>
    <property type="evidence" value="ECO:0007669"/>
    <property type="project" value="UniProtKB-SubCell"/>
</dbReference>
<dbReference type="PANTHER" id="PTHR45797:SF1">
    <property type="entry name" value="HELICASE ARIP4"/>
    <property type="match status" value="1"/>
</dbReference>
<dbReference type="PRINTS" id="PR01217">
    <property type="entry name" value="PRICHEXTENSN"/>
</dbReference>
<evidence type="ECO:0000256" key="4">
    <source>
        <dbReference type="ARBA" id="ARBA00022801"/>
    </source>
</evidence>
<keyword evidence="14" id="KW-1185">Reference proteome</keyword>
<evidence type="ECO:0000256" key="3">
    <source>
        <dbReference type="ARBA" id="ARBA00022741"/>
    </source>
</evidence>
<feature type="region of interest" description="Disordered" evidence="10">
    <location>
        <begin position="706"/>
        <end position="760"/>
    </location>
</feature>
<feature type="region of interest" description="Disordered" evidence="10">
    <location>
        <begin position="338"/>
        <end position="365"/>
    </location>
</feature>
<feature type="compositionally biased region" description="Polar residues" evidence="10">
    <location>
        <begin position="2032"/>
        <end position="2060"/>
    </location>
</feature>
<dbReference type="CDD" id="cd18793">
    <property type="entry name" value="SF2_C_SNF"/>
    <property type="match status" value="1"/>
</dbReference>
<feature type="compositionally biased region" description="Low complexity" evidence="10">
    <location>
        <begin position="2016"/>
        <end position="2031"/>
    </location>
</feature>
<dbReference type="InterPro" id="IPR001650">
    <property type="entry name" value="Helicase_C-like"/>
</dbReference>
<name>U4LQM7_PYROM</name>
<reference evidence="13 14" key="1">
    <citation type="journal article" date="2013" name="PLoS Genet.">
        <title>The genome and development-dependent transcriptomes of Pyronema confluens: a window into fungal evolution.</title>
        <authorList>
            <person name="Traeger S."/>
            <person name="Altegoer F."/>
            <person name="Freitag M."/>
            <person name="Gabaldon T."/>
            <person name="Kempken F."/>
            <person name="Kumar A."/>
            <person name="Marcet-Houben M."/>
            <person name="Poggeler S."/>
            <person name="Stajich J.E."/>
            <person name="Nowrousian M."/>
        </authorList>
    </citation>
    <scope>NUCLEOTIDE SEQUENCE [LARGE SCALE GENOMIC DNA]</scope>
    <source>
        <strain evidence="14">CBS 100304</strain>
        <tissue evidence="13">Vegetative mycelium</tissue>
    </source>
</reference>
<feature type="compositionally biased region" description="Polar residues" evidence="10">
    <location>
        <begin position="2005"/>
        <end position="2015"/>
    </location>
</feature>
<feature type="compositionally biased region" description="Low complexity" evidence="10">
    <location>
        <begin position="1930"/>
        <end position="1945"/>
    </location>
</feature>
<dbReference type="Pfam" id="PF24580">
    <property type="entry name" value="DUF7607"/>
    <property type="match status" value="1"/>
</dbReference>
<keyword evidence="9" id="KW-0175">Coiled coil</keyword>
<evidence type="ECO:0000313" key="13">
    <source>
        <dbReference type="EMBL" id="CCX34245.1"/>
    </source>
</evidence>
<feature type="compositionally biased region" description="Polar residues" evidence="10">
    <location>
        <begin position="805"/>
        <end position="815"/>
    </location>
</feature>
<dbReference type="Pfam" id="PF00176">
    <property type="entry name" value="SNF2-rel_dom"/>
    <property type="match status" value="1"/>
</dbReference>
<dbReference type="InterPro" id="IPR049730">
    <property type="entry name" value="SNF2/RAD54-like_C"/>
</dbReference>
<feature type="region of interest" description="Disordered" evidence="10">
    <location>
        <begin position="1787"/>
        <end position="1847"/>
    </location>
</feature>
<dbReference type="CDD" id="cd18007">
    <property type="entry name" value="DEXHc_ATRX-like"/>
    <property type="match status" value="1"/>
</dbReference>
<feature type="compositionally biased region" description="Basic and acidic residues" evidence="10">
    <location>
        <begin position="719"/>
        <end position="733"/>
    </location>
</feature>
<feature type="compositionally biased region" description="Acidic residues" evidence="10">
    <location>
        <begin position="1021"/>
        <end position="1032"/>
    </location>
</feature>
<accession>U4LQM7</accession>
<dbReference type="eggNOG" id="KOG1015">
    <property type="taxonomic scope" value="Eukaryota"/>
</dbReference>
<feature type="region of interest" description="Disordered" evidence="10">
    <location>
        <begin position="999"/>
        <end position="1058"/>
    </location>
</feature>
<dbReference type="STRING" id="1076935.U4LQM7"/>
<keyword evidence="8" id="KW-0539">Nucleus</keyword>
<feature type="region of interest" description="Disordered" evidence="10">
    <location>
        <begin position="250"/>
        <end position="285"/>
    </location>
</feature>
<evidence type="ECO:0000256" key="7">
    <source>
        <dbReference type="ARBA" id="ARBA00023125"/>
    </source>
</evidence>
<feature type="compositionally biased region" description="Low complexity" evidence="10">
    <location>
        <begin position="1872"/>
        <end position="1893"/>
    </location>
</feature>
<dbReference type="SUPFAM" id="SSF52540">
    <property type="entry name" value="P-loop containing nucleoside triphosphate hydrolases"/>
    <property type="match status" value="2"/>
</dbReference>
<dbReference type="InterPro" id="IPR000330">
    <property type="entry name" value="SNF2_N"/>
</dbReference>
<dbReference type="EMBL" id="HF936442">
    <property type="protein sequence ID" value="CCX34245.1"/>
    <property type="molecule type" value="Genomic_DNA"/>
</dbReference>
<organism evidence="13 14">
    <name type="scientific">Pyronema omphalodes (strain CBS 100304)</name>
    <name type="common">Pyronema confluens</name>
    <dbReference type="NCBI Taxonomy" id="1076935"/>
    <lineage>
        <taxon>Eukaryota</taxon>
        <taxon>Fungi</taxon>
        <taxon>Dikarya</taxon>
        <taxon>Ascomycota</taxon>
        <taxon>Pezizomycotina</taxon>
        <taxon>Pezizomycetes</taxon>
        <taxon>Pezizales</taxon>
        <taxon>Pyronemataceae</taxon>
        <taxon>Pyronema</taxon>
    </lineage>
</organism>
<gene>
    <name evidence="13" type="ORF">PCON_03215</name>
</gene>
<evidence type="ECO:0000256" key="1">
    <source>
        <dbReference type="ARBA" id="ARBA00004123"/>
    </source>
</evidence>
<dbReference type="InterPro" id="IPR056026">
    <property type="entry name" value="DUF7607"/>
</dbReference>
<dbReference type="PROSITE" id="PS51192">
    <property type="entry name" value="HELICASE_ATP_BIND_1"/>
    <property type="match status" value="1"/>
</dbReference>
<dbReference type="GO" id="GO:0005524">
    <property type="term" value="F:ATP binding"/>
    <property type="evidence" value="ECO:0007669"/>
    <property type="project" value="UniProtKB-KW"/>
</dbReference>
<evidence type="ECO:0000256" key="9">
    <source>
        <dbReference type="SAM" id="Coils"/>
    </source>
</evidence>
<dbReference type="OrthoDB" id="2020972at2759"/>
<dbReference type="SMART" id="SM00490">
    <property type="entry name" value="HELICc"/>
    <property type="match status" value="1"/>
</dbReference>
<evidence type="ECO:0000256" key="2">
    <source>
        <dbReference type="ARBA" id="ARBA00007025"/>
    </source>
</evidence>
<proteinExistence type="inferred from homology"/>
<feature type="domain" description="Helicase ATP-binding" evidence="11">
    <location>
        <begin position="1125"/>
        <end position="1320"/>
    </location>
</feature>
<feature type="compositionally biased region" description="Acidic residues" evidence="10">
    <location>
        <begin position="734"/>
        <end position="743"/>
    </location>
</feature>
<keyword evidence="6" id="KW-0067">ATP-binding</keyword>